<feature type="region of interest" description="Disordered" evidence="1">
    <location>
        <begin position="200"/>
        <end position="221"/>
    </location>
</feature>
<dbReference type="AlphaFoldDB" id="A0A5C3EX24"/>
<proteinExistence type="predicted"/>
<feature type="region of interest" description="Disordered" evidence="1">
    <location>
        <begin position="1"/>
        <end position="55"/>
    </location>
</feature>
<accession>A0A5C3EX24</accession>
<sequence>MSRTGEESPVAIKAHHRQVRDRVLSADEGEKEVRPSRAVDPSQAGWSPRAPPASLSSSVPAAACFSYPERGTRPAPRSLDDVVGAARRLGHEASFFAEARGSVSSLFDAWSGHNEPPTSAAVGVVLPAWKHRASASSRGPADVFPAGTGTCLAPTSPSCRAPCVPQGGPRHLRCISTSDADTPVIVTCCARRVVGLRPSFDAQEAERPPARHPRSLRSFNGPFGEDDAAIPAWLLRYGSAVSSPGPIMLANHTFFLRREWAARVDTPSAVRVNAALSSHRRSIVALPTSKSAPHAARHRFRSDRHPSGNSAAPCVPLVLGTPREADATLRQARRPACLSSRIASYRVVRSAARSLLPMGRKVPGGPARGRGPGRKSL</sequence>
<gene>
    <name evidence="2" type="ORF">PSFLO_02093</name>
</gene>
<evidence type="ECO:0000313" key="3">
    <source>
        <dbReference type="Proteomes" id="UP000323386"/>
    </source>
</evidence>
<reference evidence="2 3" key="1">
    <citation type="submission" date="2018-03" db="EMBL/GenBank/DDBJ databases">
        <authorList>
            <person name="Guldener U."/>
        </authorList>
    </citation>
    <scope>NUCLEOTIDE SEQUENCE [LARGE SCALE GENOMIC DNA]</scope>
    <source>
        <strain evidence="2 3">DAOM196992</strain>
    </source>
</reference>
<dbReference type="Proteomes" id="UP000323386">
    <property type="component" value="Unassembled WGS sequence"/>
</dbReference>
<organism evidence="2 3">
    <name type="scientific">Pseudozyma flocculosa</name>
    <dbReference type="NCBI Taxonomy" id="84751"/>
    <lineage>
        <taxon>Eukaryota</taxon>
        <taxon>Fungi</taxon>
        <taxon>Dikarya</taxon>
        <taxon>Basidiomycota</taxon>
        <taxon>Ustilaginomycotina</taxon>
        <taxon>Ustilaginomycetes</taxon>
        <taxon>Ustilaginales</taxon>
        <taxon>Ustilaginaceae</taxon>
        <taxon>Pseudozyma</taxon>
    </lineage>
</organism>
<evidence type="ECO:0000313" key="2">
    <source>
        <dbReference type="EMBL" id="SPO36622.1"/>
    </source>
</evidence>
<evidence type="ECO:0000256" key="1">
    <source>
        <dbReference type="SAM" id="MobiDB-lite"/>
    </source>
</evidence>
<name>A0A5C3EX24_9BASI</name>
<protein>
    <submittedName>
        <fullName evidence="2">Uncharacterized protein</fullName>
    </submittedName>
</protein>
<keyword evidence="3" id="KW-1185">Reference proteome</keyword>
<feature type="region of interest" description="Disordered" evidence="1">
    <location>
        <begin position="357"/>
        <end position="377"/>
    </location>
</feature>
<dbReference type="EMBL" id="OOIP01000004">
    <property type="protein sequence ID" value="SPO36622.1"/>
    <property type="molecule type" value="Genomic_DNA"/>
</dbReference>